<evidence type="ECO:0000313" key="1">
    <source>
        <dbReference type="EMBL" id="MBO8453473.1"/>
    </source>
</evidence>
<sequence length="1396" mass="160707">MYEDIFPEKRLPYTIAFPVSQAMAKLKSGLFGAAMNHLLDFFEISVQYASCLIFCMLKKHPGSVPAARALTNVVSKIDNKRPLSFGDWVNDIFMPLHKAAMETEPEHPLVKAIGGHVLQKRKNILLGRKGNPSIVQIRNEYKGHSTTLSEEIYKDILILLEDRVRSMLAGLSPLGEYEFLAIDNDGRPWSMNGTDPAPLDSDDSTPGSAERVFSELEKSHYYAYCKERDSSPMDLYPLVFFNERHYVYVFQSLKDENTSYISANENAVTFIGDTMNDSIDKAFQTVLPSFDIARELNWNEIKKYMTAESGQFISKKYKEKKYNQELFVDRQRLTRTLHLFLESGDTLFPLLGEAGQGKTSQLCFWTEKLIEEDEAVLIFNSTEFAGCPLEEKINGIFGYNARRDVSRILDRIHGKAAENGKLVYFFFDAINECLSYRGRTDAADPEGKPDLPDIRNDGPLQLFMAMKRLLIKEKYPRFKVIFTCRFYTWKNLLQKYAGSDNSLTFNAGNEDELAIRGFTPDETREAYNIYRRLYQMKTPFGDIDKRVLIRLRDPLIMKFVSSNYLGAELTDDTEKYTSVALFEKMLADIGNSYAGELQCRIISGIADFLLSKYLEGIPSDSISSEELANARKDIGSPLHELAGLIYKKDGITIAFAELLNRAEHPVLMEAEKPNGDKEGTEIRFIYERFLEFVLAKAFLRRISDETADASEPVPAEKYAETLEKAVDNVVFMGAMRNALVIDCLRTGNFSSIISLAERESDNWSVMQLVTEVMNLFIRENYETELFSLMDKLLTTKITDGGSAVARFNAVNKKIQANMADMETIAEYRLLSEKLAPIMRLRRLAALSTVNGILLTDWFNDGLYRRDALDFLWDLMCDDIHDVRNEACMYTYYLSNRKHTLEYTPLKENLCQRIICTMYDRICSRPLPVTVASRKIRTRAFVFLETATRLGTLQVIDGLIGKERDEDTVRKMLGEIERTVRYLTWDFRLIRAFMPFLQPVMRKQITFQSSYVNNAIEYQSFWDDNVIAPGHQEGKWTRECLKDMMKFVFHHAKYHDDRESAECIREEEEFRTYRPNIISAYSTGDSFSYFALERLLIIMGTTRWENIRQCVTDFFSTGAKESEWTDYSRMSMLYVLFQTELYSSGENRELLDIFTRECEAWTRECRGRFRARNSRKANPTGYYKRNVMTWYAAGYCCRPGDGCARAGDSRCVPLFYSMLDSAAEENDKELLFHLIDNISELITDFGYIRTALNLIRHIMTIYGSAEKVRATDEMAVDRDGIYGYDLIKLIGNVLGTAKNYFPAEIDSFLKKEITDLSFPGIPAYREEILNYNPSGETLSDLFTHKFGKFLTWALLYEKSVDNFAYECMCASTDAPDCFAWFNQVVRTLMRQMFKVKV</sequence>
<dbReference type="Proteomes" id="UP000771749">
    <property type="component" value="Unassembled WGS sequence"/>
</dbReference>
<name>A0A940IG02_9BACT</name>
<dbReference type="EMBL" id="JADIMJ010000032">
    <property type="protein sequence ID" value="MBO8453473.1"/>
    <property type="molecule type" value="Genomic_DNA"/>
</dbReference>
<reference evidence="1" key="2">
    <citation type="journal article" date="2021" name="PeerJ">
        <title>Extensive microbial diversity within the chicken gut microbiome revealed by metagenomics and culture.</title>
        <authorList>
            <person name="Gilroy R."/>
            <person name="Ravi A."/>
            <person name="Getino M."/>
            <person name="Pursley I."/>
            <person name="Horton D.L."/>
            <person name="Alikhan N.F."/>
            <person name="Baker D."/>
            <person name="Gharbi K."/>
            <person name="Hall N."/>
            <person name="Watson M."/>
            <person name="Adriaenssens E.M."/>
            <person name="Foster-Nyarko E."/>
            <person name="Jarju S."/>
            <person name="Secka A."/>
            <person name="Antonio M."/>
            <person name="Oren A."/>
            <person name="Chaudhuri R.R."/>
            <person name="La Ragione R."/>
            <person name="Hildebrand F."/>
            <person name="Pallen M.J."/>
        </authorList>
    </citation>
    <scope>NUCLEOTIDE SEQUENCE</scope>
    <source>
        <strain evidence="1">F1-3629</strain>
    </source>
</reference>
<evidence type="ECO:0000313" key="2">
    <source>
        <dbReference type="Proteomes" id="UP000771749"/>
    </source>
</evidence>
<protein>
    <submittedName>
        <fullName evidence="1">Uncharacterized protein</fullName>
    </submittedName>
</protein>
<gene>
    <name evidence="1" type="ORF">IAC07_01965</name>
</gene>
<dbReference type="InterPro" id="IPR027417">
    <property type="entry name" value="P-loop_NTPase"/>
</dbReference>
<reference evidence="1" key="1">
    <citation type="submission" date="2020-10" db="EMBL/GenBank/DDBJ databases">
        <authorList>
            <person name="Gilroy R."/>
        </authorList>
    </citation>
    <scope>NUCLEOTIDE SEQUENCE</scope>
    <source>
        <strain evidence="1">F1-3629</strain>
    </source>
</reference>
<proteinExistence type="predicted"/>
<comment type="caution">
    <text evidence="1">The sequence shown here is derived from an EMBL/GenBank/DDBJ whole genome shotgun (WGS) entry which is preliminary data.</text>
</comment>
<dbReference type="SUPFAM" id="SSF52540">
    <property type="entry name" value="P-loop containing nucleoside triphosphate hydrolases"/>
    <property type="match status" value="1"/>
</dbReference>
<organism evidence="1 2">
    <name type="scientific">Candidatus Cryptobacteroides gallistercoris</name>
    <dbReference type="NCBI Taxonomy" id="2840765"/>
    <lineage>
        <taxon>Bacteria</taxon>
        <taxon>Pseudomonadati</taxon>
        <taxon>Bacteroidota</taxon>
        <taxon>Bacteroidia</taxon>
        <taxon>Bacteroidales</taxon>
        <taxon>Candidatus Cryptobacteroides</taxon>
    </lineage>
</organism>
<accession>A0A940IG02</accession>